<feature type="domain" description="N-acetyltransferase" evidence="1">
    <location>
        <begin position="95"/>
        <end position="249"/>
    </location>
</feature>
<evidence type="ECO:0000313" key="2">
    <source>
        <dbReference type="EMBL" id="EEF67782.1"/>
    </source>
</evidence>
<keyword evidence="2" id="KW-0808">Transferase</keyword>
<gene>
    <name evidence="2" type="ORF">HOLDEFILI_02071</name>
</gene>
<dbReference type="AlphaFoldDB" id="B9Y8C4"/>
<dbReference type="EMBL" id="ACCF01000117">
    <property type="protein sequence ID" value="EEF67782.1"/>
    <property type="molecule type" value="Genomic_DNA"/>
</dbReference>
<evidence type="ECO:0000313" key="3">
    <source>
        <dbReference type="Proteomes" id="UP000005950"/>
    </source>
</evidence>
<dbReference type="PROSITE" id="PS51186">
    <property type="entry name" value="GNAT"/>
    <property type="match status" value="1"/>
</dbReference>
<dbReference type="STRING" id="545696.HOLDEFILI_02071"/>
<organism evidence="2 3">
    <name type="scientific">Holdemania filiformis DSM 12042</name>
    <dbReference type="NCBI Taxonomy" id="545696"/>
    <lineage>
        <taxon>Bacteria</taxon>
        <taxon>Bacillati</taxon>
        <taxon>Bacillota</taxon>
        <taxon>Erysipelotrichia</taxon>
        <taxon>Erysipelotrichales</taxon>
        <taxon>Erysipelotrichaceae</taxon>
        <taxon>Holdemania</taxon>
    </lineage>
</organism>
<reference evidence="2 3" key="2">
    <citation type="submission" date="2009-02" db="EMBL/GenBank/DDBJ databases">
        <title>Draft genome sequence of Holdemania filiformis DSM 12042.</title>
        <authorList>
            <person name="Sudarsanam P."/>
            <person name="Ley R."/>
            <person name="Guruge J."/>
            <person name="Turnbaugh P.J."/>
            <person name="Mahowald M."/>
            <person name="Liep D."/>
            <person name="Gordon J."/>
        </authorList>
    </citation>
    <scope>NUCLEOTIDE SEQUENCE [LARGE SCALE GENOMIC DNA]</scope>
    <source>
        <strain evidence="2 3">DSM 12042</strain>
    </source>
</reference>
<dbReference type="InterPro" id="IPR051531">
    <property type="entry name" value="N-acetyltransferase"/>
</dbReference>
<dbReference type="GO" id="GO:0016747">
    <property type="term" value="F:acyltransferase activity, transferring groups other than amino-acyl groups"/>
    <property type="evidence" value="ECO:0007669"/>
    <property type="project" value="InterPro"/>
</dbReference>
<dbReference type="InterPro" id="IPR000182">
    <property type="entry name" value="GNAT_dom"/>
</dbReference>
<proteinExistence type="predicted"/>
<evidence type="ECO:0000259" key="1">
    <source>
        <dbReference type="PROSITE" id="PS51186"/>
    </source>
</evidence>
<dbReference type="PANTHER" id="PTHR43792">
    <property type="entry name" value="GNAT FAMILY, PUTATIVE (AFU_ORTHOLOGUE AFUA_3G00765)-RELATED-RELATED"/>
    <property type="match status" value="1"/>
</dbReference>
<dbReference type="InterPro" id="IPR016181">
    <property type="entry name" value="Acyl_CoA_acyltransferase"/>
</dbReference>
<dbReference type="PANTHER" id="PTHR43792:SF1">
    <property type="entry name" value="N-ACETYLTRANSFERASE DOMAIN-CONTAINING PROTEIN"/>
    <property type="match status" value="1"/>
</dbReference>
<dbReference type="Proteomes" id="UP000005950">
    <property type="component" value="Unassembled WGS sequence"/>
</dbReference>
<dbReference type="Pfam" id="PF13302">
    <property type="entry name" value="Acetyltransf_3"/>
    <property type="match status" value="1"/>
</dbReference>
<dbReference type="RefSeq" id="WP_006059259.1">
    <property type="nucleotide sequence ID" value="NZ_GG657556.1"/>
</dbReference>
<dbReference type="InterPro" id="IPR023811">
    <property type="entry name" value="CHP04076"/>
</dbReference>
<name>B9Y8C4_9FIRM</name>
<accession>B9Y8C4</accession>
<protein>
    <submittedName>
        <fullName evidence="2">Acetyltransferase, GNAT family</fullName>
    </submittedName>
</protein>
<dbReference type="eggNOG" id="COG1670">
    <property type="taxonomic scope" value="Bacteria"/>
</dbReference>
<dbReference type="Gene3D" id="3.40.630.30">
    <property type="match status" value="1"/>
</dbReference>
<comment type="caution">
    <text evidence="2">The sequence shown here is derived from an EMBL/GenBank/DDBJ whole genome shotgun (WGS) entry which is preliminary data.</text>
</comment>
<dbReference type="SUPFAM" id="SSF55729">
    <property type="entry name" value="Acyl-CoA N-acyltransferases (Nat)"/>
    <property type="match status" value="1"/>
</dbReference>
<sequence>MMNSRAQIIITLIDRKGPNGCHRGHQIGDSYDFDTERGQLCPMAAHVAFPYIDILRYGGQIPGNPENRAVFCCPDVDTINVYRIEKLVSQDTERLELTPLTVKDADTVLAMAGKESVARYMRFSTLKSRSEAVDLILQLTAGINNAWLVTRKSTQEPVGVLALKQTEKPEMRDVTLFLDEPAWGCGLGQELLSWATDFASQTLNVSVLQAYVAIENTACQRLLSRLNYKLEKRFDFEDQSVLVYHRIIN</sequence>
<reference evidence="2 3" key="1">
    <citation type="submission" date="2008-12" db="EMBL/GenBank/DDBJ databases">
        <authorList>
            <person name="Fulton L."/>
            <person name="Clifton S."/>
            <person name="Fulton B."/>
            <person name="Xu J."/>
            <person name="Minx P."/>
            <person name="Pepin K.H."/>
            <person name="Johnson M."/>
            <person name="Bhonagiri V."/>
            <person name="Nash W.E."/>
            <person name="Mardis E.R."/>
            <person name="Wilson R.K."/>
        </authorList>
    </citation>
    <scope>NUCLEOTIDE SEQUENCE [LARGE SCALE GENOMIC DNA]</scope>
    <source>
        <strain evidence="2 3">DSM 12042</strain>
    </source>
</reference>
<dbReference type="HOGENOM" id="CLU_1114628_0_0_9"/>
<dbReference type="NCBIfam" id="TIGR04076">
    <property type="entry name" value="TIGR04076 family protein"/>
    <property type="match status" value="1"/>
</dbReference>